<accession>A0AA39K0M3</accession>
<sequence>MFLFPGPAGPRSASYIPHKSLPSTVAVTMRLFLLVALGCVCRLVLAQVGPYYPVSFDLPFTKRYPREFVHPGLLHTADDFTRIKKYVFEEPTEPWVSAFANFSANRFAQSDYTMAGPASYVQRGSPSSSSWTWWQNDAQGAYYNALMWAITNDEAHARKGIEILTRWASVFTVVNGTDSQLAAGLQGQLFVNAAEILRYLGPMNTTDYASVTAMFFRAVAPALVPVGQANYGVAAIQTLASFAVALHDVTMWNSAMDRIQNDPCVGLPFLFHPETGQNVDSGRDQGHSQVGTAWLASMVKIIENQGFPEVWNMADNLLLKGYEYLARYNMGDDDVPYDPSWARCQAVLVNGPWTEISNASRGVQDGIFELPYAKYVVKMGLEAPWVTKAVMANRPEQGTADTPGFGTLLYNLRSSNST</sequence>
<comment type="caution">
    <text evidence="1">The sequence shown here is derived from an EMBL/GenBank/DDBJ whole genome shotgun (WGS) entry which is preliminary data.</text>
</comment>
<dbReference type="EMBL" id="JAUEPS010000034">
    <property type="protein sequence ID" value="KAK0451260.1"/>
    <property type="molecule type" value="Genomic_DNA"/>
</dbReference>
<dbReference type="InterPro" id="IPR008929">
    <property type="entry name" value="Chondroitin_lyas"/>
</dbReference>
<proteinExistence type="predicted"/>
<gene>
    <name evidence="1" type="ORF">EV420DRAFT_1766563</name>
</gene>
<dbReference type="SUPFAM" id="SSF48230">
    <property type="entry name" value="Chondroitin AC/alginate lyase"/>
    <property type="match status" value="1"/>
</dbReference>
<protein>
    <submittedName>
        <fullName evidence="1">Chondroitin AC/alginate lyase</fullName>
    </submittedName>
</protein>
<evidence type="ECO:0000313" key="1">
    <source>
        <dbReference type="EMBL" id="KAK0451260.1"/>
    </source>
</evidence>
<dbReference type="Proteomes" id="UP001175211">
    <property type="component" value="Unassembled WGS sequence"/>
</dbReference>
<name>A0AA39K0M3_ARMTA</name>
<keyword evidence="1" id="KW-0456">Lyase</keyword>
<dbReference type="GO" id="GO:0016829">
    <property type="term" value="F:lyase activity"/>
    <property type="evidence" value="ECO:0007669"/>
    <property type="project" value="UniProtKB-KW"/>
</dbReference>
<dbReference type="AlphaFoldDB" id="A0AA39K0M3"/>
<dbReference type="GeneID" id="85364429"/>
<dbReference type="RefSeq" id="XP_060327597.1">
    <property type="nucleotide sequence ID" value="XM_060480881.1"/>
</dbReference>
<reference evidence="1" key="1">
    <citation type="submission" date="2023-06" db="EMBL/GenBank/DDBJ databases">
        <authorList>
            <consortium name="Lawrence Berkeley National Laboratory"/>
            <person name="Ahrendt S."/>
            <person name="Sahu N."/>
            <person name="Indic B."/>
            <person name="Wong-Bajracharya J."/>
            <person name="Merenyi Z."/>
            <person name="Ke H.-M."/>
            <person name="Monk M."/>
            <person name="Kocsube S."/>
            <person name="Drula E."/>
            <person name="Lipzen A."/>
            <person name="Balint B."/>
            <person name="Henrissat B."/>
            <person name="Andreopoulos B."/>
            <person name="Martin F.M."/>
            <person name="Harder C.B."/>
            <person name="Rigling D."/>
            <person name="Ford K.L."/>
            <person name="Foster G.D."/>
            <person name="Pangilinan J."/>
            <person name="Papanicolaou A."/>
            <person name="Barry K."/>
            <person name="LaButti K."/>
            <person name="Viragh M."/>
            <person name="Koriabine M."/>
            <person name="Yan M."/>
            <person name="Riley R."/>
            <person name="Champramary S."/>
            <person name="Plett K.L."/>
            <person name="Tsai I.J."/>
            <person name="Slot J."/>
            <person name="Sipos G."/>
            <person name="Plett J."/>
            <person name="Nagy L.G."/>
            <person name="Grigoriev I.V."/>
        </authorList>
    </citation>
    <scope>NUCLEOTIDE SEQUENCE</scope>
    <source>
        <strain evidence="1">CCBAS 213</strain>
    </source>
</reference>
<organism evidence="1 2">
    <name type="scientific">Armillaria tabescens</name>
    <name type="common">Ringless honey mushroom</name>
    <name type="synonym">Agaricus tabescens</name>
    <dbReference type="NCBI Taxonomy" id="1929756"/>
    <lineage>
        <taxon>Eukaryota</taxon>
        <taxon>Fungi</taxon>
        <taxon>Dikarya</taxon>
        <taxon>Basidiomycota</taxon>
        <taxon>Agaricomycotina</taxon>
        <taxon>Agaricomycetes</taxon>
        <taxon>Agaricomycetidae</taxon>
        <taxon>Agaricales</taxon>
        <taxon>Marasmiineae</taxon>
        <taxon>Physalacriaceae</taxon>
        <taxon>Desarmillaria</taxon>
    </lineage>
</organism>
<dbReference type="Gene3D" id="1.50.10.100">
    <property type="entry name" value="Chondroitin AC/alginate lyase"/>
    <property type="match status" value="1"/>
</dbReference>
<keyword evidence="2" id="KW-1185">Reference proteome</keyword>
<evidence type="ECO:0000313" key="2">
    <source>
        <dbReference type="Proteomes" id="UP001175211"/>
    </source>
</evidence>